<proteinExistence type="predicted"/>
<dbReference type="Pfam" id="PF08875">
    <property type="entry name" value="DUF1833"/>
    <property type="match status" value="1"/>
</dbReference>
<dbReference type="InterPro" id="IPR014974">
    <property type="entry name" value="DUF1833"/>
</dbReference>
<keyword evidence="2" id="KW-1185">Reference proteome</keyword>
<organism evidence="1 2">
    <name type="scientific">Pseudacidovorax intermedius</name>
    <dbReference type="NCBI Taxonomy" id="433924"/>
    <lineage>
        <taxon>Bacteria</taxon>
        <taxon>Pseudomonadati</taxon>
        <taxon>Pseudomonadota</taxon>
        <taxon>Betaproteobacteria</taxon>
        <taxon>Burkholderiales</taxon>
        <taxon>Comamonadaceae</taxon>
        <taxon>Pseudacidovorax</taxon>
    </lineage>
</organism>
<dbReference type="RefSeq" id="WP_114803016.1">
    <property type="nucleotide sequence ID" value="NZ_QQAV01000004.1"/>
</dbReference>
<comment type="caution">
    <text evidence="1">The sequence shown here is derived from an EMBL/GenBank/DDBJ whole genome shotgun (WGS) entry which is preliminary data.</text>
</comment>
<gene>
    <name evidence="1" type="ORF">DFR41_104238</name>
</gene>
<protein>
    <submittedName>
        <fullName evidence="1">Uncharacterized protein DUF1833</fullName>
    </submittedName>
</protein>
<accession>A0A370FID3</accession>
<reference evidence="1 2" key="1">
    <citation type="submission" date="2018-07" db="EMBL/GenBank/DDBJ databases">
        <title>Genomic Encyclopedia of Type Strains, Phase IV (KMG-IV): sequencing the most valuable type-strain genomes for metagenomic binning, comparative biology and taxonomic classification.</title>
        <authorList>
            <person name="Goeker M."/>
        </authorList>
    </citation>
    <scope>NUCLEOTIDE SEQUENCE [LARGE SCALE GENOMIC DNA]</scope>
    <source>
        <strain evidence="1 2">DSM 21352</strain>
    </source>
</reference>
<evidence type="ECO:0000313" key="1">
    <source>
        <dbReference type="EMBL" id="RDI25181.1"/>
    </source>
</evidence>
<dbReference type="AlphaFoldDB" id="A0A370FID3"/>
<dbReference type="EMBL" id="QQAV01000004">
    <property type="protein sequence ID" value="RDI25181.1"/>
    <property type="molecule type" value="Genomic_DNA"/>
</dbReference>
<sequence length="158" mass="16949">MSLTPSTVRALQRVDDTGGMLVLLDIDHPSLSGPVHIVNDTRGLTSRGIDYIALPFAVTLPQDKSKEIPRAQLQVDNVGRELTAELERLPPGAVLTATISIVYRGSPDTVEYAFTSPLSSVRATVQSVSASMGPDDVMRLPAVRVRFDPRTAPAVFPG</sequence>
<name>A0A370FID3_9BURK</name>
<dbReference type="OrthoDB" id="6041058at2"/>
<dbReference type="Proteomes" id="UP000255265">
    <property type="component" value="Unassembled WGS sequence"/>
</dbReference>
<evidence type="ECO:0000313" key="2">
    <source>
        <dbReference type="Proteomes" id="UP000255265"/>
    </source>
</evidence>